<dbReference type="SUPFAM" id="SSF52540">
    <property type="entry name" value="P-loop containing nucleoside triphosphate hydrolases"/>
    <property type="match status" value="2"/>
</dbReference>
<accession>A0ABU9X912</accession>
<dbReference type="SMART" id="SM00487">
    <property type="entry name" value="DEXDc"/>
    <property type="match status" value="1"/>
</dbReference>
<gene>
    <name evidence="6" type="ORF">AAIR29_06235</name>
</gene>
<evidence type="ECO:0000256" key="2">
    <source>
        <dbReference type="ARBA" id="ARBA00022806"/>
    </source>
</evidence>
<dbReference type="Proteomes" id="UP001461960">
    <property type="component" value="Unassembled WGS sequence"/>
</dbReference>
<dbReference type="RefSeq" id="WP_299219833.1">
    <property type="nucleotide sequence ID" value="NZ_JBDGHN010000002.1"/>
</dbReference>
<dbReference type="InterPro" id="IPR049730">
    <property type="entry name" value="SNF2/RAD54-like_C"/>
</dbReference>
<feature type="domain" description="Helicase ATP-binding" evidence="4">
    <location>
        <begin position="605"/>
        <end position="789"/>
    </location>
</feature>
<dbReference type="CDD" id="cd18793">
    <property type="entry name" value="SF2_C_SNF"/>
    <property type="match status" value="1"/>
</dbReference>
<evidence type="ECO:0000256" key="3">
    <source>
        <dbReference type="SAM" id="MobiDB-lite"/>
    </source>
</evidence>
<name>A0ABU9X912_9GAMM</name>
<dbReference type="InterPro" id="IPR038718">
    <property type="entry name" value="SNF2-like_sf"/>
</dbReference>
<dbReference type="Gene3D" id="3.40.50.300">
    <property type="entry name" value="P-loop containing nucleotide triphosphate hydrolases"/>
    <property type="match status" value="1"/>
</dbReference>
<dbReference type="PROSITE" id="PS51192">
    <property type="entry name" value="HELICASE_ATP_BIND_1"/>
    <property type="match status" value="1"/>
</dbReference>
<feature type="domain" description="Helicase C-terminal" evidence="5">
    <location>
        <begin position="910"/>
        <end position="1071"/>
    </location>
</feature>
<evidence type="ECO:0000313" key="6">
    <source>
        <dbReference type="EMBL" id="MEN2751231.1"/>
    </source>
</evidence>
<dbReference type="PANTHER" id="PTHR10799">
    <property type="entry name" value="SNF2/RAD54 HELICASE FAMILY"/>
    <property type="match status" value="1"/>
</dbReference>
<dbReference type="EC" id="3.6.4.-" evidence="6"/>
<sequence length="1079" mass="122855">MKLAFWKKNKNKQTATSETVVNSVEPAPLQYDDIGLKHSYSSESKTDADFYWESLADEELAYQSDDGYVLPWEALFEIQQDPEHTIDSNAIEWLNLPPSSDLYPVIRSENGISDKDFQIILDGWCDKNKVKFKGSVKREGAIVSIAGEEYLLNESVWKLVEKIKAFSRITDKDKALNQKYWAQIRSLANKSEANLDEFLRKTIVLAPEELQLNLRKNLVSTESIVEVQPDFKDAPANWLQTFDSYNDVQSEYTISLPEGGLAHVIIEPQVKSVLSEIKKMPNRRIAGERAQTFLHNPFSQLGDDAVEVISSEGFEQSKEEAEIYSYRMSIDKAYDESSYFISAQLTLHENSGREKDPILLALSNVVQAEHFIAAYEKPSPVFLWAGYNIDRTSYLDDQVAALKNDLENIQQYEDDLQAKSVLDLNNYSARVIGIGEAEKLSSEAIQKDSGESQWLPQNLIEESATLSQLTADNDIGTTTERLKQQIEQAELERSNFVRHPESNVSIPLDEAKRLLDELCDSKNENTAESNTEQEQPDAAEKKKKSTLLIANNIDEADFTKQRAEVLSLCEKNRLDARLPSSFRDQEFSLKKHQEYGVAWLQNLYQYAPVQVSGCLLADDMGLGKTLQLLCFIGEILETAEDKKPALVVAPVSLLENWESEINRFFSAKFGKVLSLYGDNLKQRKIPKHLISSQLRDDYGITKLLEDNWLGGADIVLTTYETMRDLEFSLGRVDWSVMVCDEAQKIKVPTAMVTKAAKAQKADFKIACTGTPVENSLVDLWCLFDFIQENLLGSLTEFNKEYRRPIERKEDENGAIINHLRQLIEPQVLRRMKHDVAELPAKHEVDDCKDITISQLQRTLYKQVSNDTQSLSEQGAQGVMLKALHDMRMICAHPLKLHQQATINDSPKAKWLIDTLELIKQKNERVIIFTEFRDIQVFIKRLLLERYGLNVTTVNGDTNTDSKKGLTRQATIDKFQEIEGFNAIILSTVAVGFGVNIQKANHVIHYTRSWNPAKEDQATDRAYRIGQDKEVYVYYPSISAQDFETFEIKLDKLLSSKRRLADDMLEPNTEITQELIQSVY</sequence>
<keyword evidence="7" id="KW-1185">Reference proteome</keyword>
<keyword evidence="2 6" id="KW-0347">Helicase</keyword>
<comment type="caution">
    <text evidence="6">The sequence shown here is derived from an EMBL/GenBank/DDBJ whole genome shotgun (WGS) entry which is preliminary data.</text>
</comment>
<dbReference type="SMART" id="SM00490">
    <property type="entry name" value="HELICc"/>
    <property type="match status" value="1"/>
</dbReference>
<dbReference type="PROSITE" id="PS51194">
    <property type="entry name" value="HELICASE_CTER"/>
    <property type="match status" value="1"/>
</dbReference>
<evidence type="ECO:0000259" key="4">
    <source>
        <dbReference type="PROSITE" id="PS51192"/>
    </source>
</evidence>
<reference evidence="6 7" key="1">
    <citation type="submission" date="2024-05" db="EMBL/GenBank/DDBJ databases">
        <authorList>
            <person name="Kim H.-Y."/>
            <person name="Kim E."/>
            <person name="Cai Y."/>
            <person name="Yang S.-M."/>
            <person name="Lee W."/>
        </authorList>
    </citation>
    <scope>NUCLEOTIDE SEQUENCE [LARGE SCALE GENOMIC DNA]</scope>
    <source>
        <strain evidence="6 7">FBL11</strain>
    </source>
</reference>
<keyword evidence="2 6" id="KW-0067">ATP-binding</keyword>
<evidence type="ECO:0000256" key="1">
    <source>
        <dbReference type="ARBA" id="ARBA00022801"/>
    </source>
</evidence>
<dbReference type="EMBL" id="JBDGHN010000002">
    <property type="protein sequence ID" value="MEN2751231.1"/>
    <property type="molecule type" value="Genomic_DNA"/>
</dbReference>
<dbReference type="InterPro" id="IPR000330">
    <property type="entry name" value="SNF2_N"/>
</dbReference>
<dbReference type="InterPro" id="IPR027417">
    <property type="entry name" value="P-loop_NTPase"/>
</dbReference>
<keyword evidence="1 6" id="KW-0378">Hydrolase</keyword>
<dbReference type="GO" id="GO:0004386">
    <property type="term" value="F:helicase activity"/>
    <property type="evidence" value="ECO:0007669"/>
    <property type="project" value="UniProtKB-KW"/>
</dbReference>
<proteinExistence type="predicted"/>
<dbReference type="GO" id="GO:0016787">
    <property type="term" value="F:hydrolase activity"/>
    <property type="evidence" value="ECO:0007669"/>
    <property type="project" value="UniProtKB-KW"/>
</dbReference>
<dbReference type="Pfam" id="PF00176">
    <property type="entry name" value="SNF2-rel_dom"/>
    <property type="match status" value="1"/>
</dbReference>
<evidence type="ECO:0000259" key="5">
    <source>
        <dbReference type="PROSITE" id="PS51194"/>
    </source>
</evidence>
<feature type="region of interest" description="Disordered" evidence="3">
    <location>
        <begin position="524"/>
        <end position="543"/>
    </location>
</feature>
<dbReference type="Gene3D" id="3.40.50.10810">
    <property type="entry name" value="Tandem AAA-ATPase domain"/>
    <property type="match status" value="1"/>
</dbReference>
<organism evidence="6 7">
    <name type="scientific">Psychrobacter saeujeotis</name>
    <dbReference type="NCBI Taxonomy" id="3143436"/>
    <lineage>
        <taxon>Bacteria</taxon>
        <taxon>Pseudomonadati</taxon>
        <taxon>Pseudomonadota</taxon>
        <taxon>Gammaproteobacteria</taxon>
        <taxon>Moraxellales</taxon>
        <taxon>Moraxellaceae</taxon>
        <taxon>Psychrobacter</taxon>
    </lineage>
</organism>
<keyword evidence="2 6" id="KW-0547">Nucleotide-binding</keyword>
<dbReference type="Pfam" id="PF00271">
    <property type="entry name" value="Helicase_C"/>
    <property type="match status" value="1"/>
</dbReference>
<protein>
    <submittedName>
        <fullName evidence="6">DEAD/DEAH box helicase</fullName>
        <ecNumber evidence="6">3.6.4.-</ecNumber>
    </submittedName>
</protein>
<evidence type="ECO:0000313" key="7">
    <source>
        <dbReference type="Proteomes" id="UP001461960"/>
    </source>
</evidence>
<dbReference type="InterPro" id="IPR001650">
    <property type="entry name" value="Helicase_C-like"/>
</dbReference>
<dbReference type="InterPro" id="IPR014001">
    <property type="entry name" value="Helicase_ATP-bd"/>
</dbReference>